<dbReference type="OrthoDB" id="6499973at2759"/>
<comment type="similarity">
    <text evidence="2">Belongs to the major facilitator superfamily. Monocarboxylate porter (TC 2.A.1.13) family.</text>
</comment>
<organism evidence="5 6">
    <name type="scientific">Periconia macrospinosa</name>
    <dbReference type="NCBI Taxonomy" id="97972"/>
    <lineage>
        <taxon>Eukaryota</taxon>
        <taxon>Fungi</taxon>
        <taxon>Dikarya</taxon>
        <taxon>Ascomycota</taxon>
        <taxon>Pezizomycotina</taxon>
        <taxon>Dothideomycetes</taxon>
        <taxon>Pleosporomycetidae</taxon>
        <taxon>Pleosporales</taxon>
        <taxon>Massarineae</taxon>
        <taxon>Periconiaceae</taxon>
        <taxon>Periconia</taxon>
    </lineage>
</organism>
<protein>
    <submittedName>
        <fullName evidence="5">MFS general substrate transporter</fullName>
    </submittedName>
</protein>
<comment type="subcellular location">
    <subcellularLocation>
        <location evidence="1">Membrane</location>
        <topology evidence="1">Multi-pass membrane protein</topology>
    </subcellularLocation>
</comment>
<dbReference type="PANTHER" id="PTHR11360">
    <property type="entry name" value="MONOCARBOXYLATE TRANSPORTER"/>
    <property type="match status" value="1"/>
</dbReference>
<gene>
    <name evidence="5" type="ORF">DM02DRAFT_574537</name>
</gene>
<sequence length="491" mass="53325">MRMSVPTPTADLEKGVVDVEPETYQRPTVDRDGIDAILNSSSICQNQADQHNVPKEADDISRIPTHESNKPTHVKLWKSITARSNANLTDPGPPPDGGIKAWTQVCMGHLVVANTWGMVSAFGAFQTYYTQDLGMEPSAVSWIGSMQMFCHFGLGMFTGRLLDIGYYRWSLVPGICFGSLGMFMTSICSSYWQFFFAQGVMIGLGCGLQFPPSLSLVSTYFSSHRSIALSIMAAGSATGGLVYPTIVRQLLPVVGFAWTVRAMGFIMLGVGCCYALLLKPRLPPRKSAPMFELSAFREPPYALYVIGIFLFTIGLFFAFYYVSSYARDVLHTPYNTSINLLLMMNGLGLIGRLIPGLIADRLYGPFNTVLPFCLVTTIILYCWTAVSSVPSLYAFASLYGFFSAGFQGLFPATLTTLTKDMSKAGTRTGMGLGWVGVSSLIGPPIAGALVQSNGGDYTIAIVWGASMMLAGTVIMGLARISLTGWKFKVRV</sequence>
<dbReference type="Proteomes" id="UP000244855">
    <property type="component" value="Unassembled WGS sequence"/>
</dbReference>
<feature type="transmembrane region" description="Helical" evidence="3">
    <location>
        <begin position="227"/>
        <end position="246"/>
    </location>
</feature>
<keyword evidence="3" id="KW-0472">Membrane</keyword>
<dbReference type="Pfam" id="PF07690">
    <property type="entry name" value="MFS_1"/>
    <property type="match status" value="1"/>
</dbReference>
<keyword evidence="3" id="KW-1133">Transmembrane helix</keyword>
<feature type="transmembrane region" description="Helical" evidence="3">
    <location>
        <begin position="258"/>
        <end position="280"/>
    </location>
</feature>
<feature type="transmembrane region" description="Helical" evidence="3">
    <location>
        <begin position="392"/>
        <end position="410"/>
    </location>
</feature>
<evidence type="ECO:0000313" key="5">
    <source>
        <dbReference type="EMBL" id="PVH93297.1"/>
    </source>
</evidence>
<feature type="transmembrane region" description="Helical" evidence="3">
    <location>
        <begin position="334"/>
        <end position="354"/>
    </location>
</feature>
<feature type="transmembrane region" description="Helical" evidence="3">
    <location>
        <begin position="110"/>
        <end position="129"/>
    </location>
</feature>
<dbReference type="SUPFAM" id="SSF103473">
    <property type="entry name" value="MFS general substrate transporter"/>
    <property type="match status" value="1"/>
</dbReference>
<accession>A0A2V1D5G4</accession>
<feature type="transmembrane region" description="Helical" evidence="3">
    <location>
        <begin position="200"/>
        <end position="220"/>
    </location>
</feature>
<proteinExistence type="inferred from homology"/>
<keyword evidence="3" id="KW-0812">Transmembrane</keyword>
<evidence type="ECO:0000259" key="4">
    <source>
        <dbReference type="PROSITE" id="PS50850"/>
    </source>
</evidence>
<dbReference type="GO" id="GO:0016020">
    <property type="term" value="C:membrane"/>
    <property type="evidence" value="ECO:0007669"/>
    <property type="project" value="UniProtKB-SubCell"/>
</dbReference>
<evidence type="ECO:0000256" key="2">
    <source>
        <dbReference type="ARBA" id="ARBA00006727"/>
    </source>
</evidence>
<feature type="transmembrane region" description="Helical" evidence="3">
    <location>
        <begin position="171"/>
        <end position="194"/>
    </location>
</feature>
<dbReference type="InterPro" id="IPR036259">
    <property type="entry name" value="MFS_trans_sf"/>
</dbReference>
<feature type="transmembrane region" description="Helical" evidence="3">
    <location>
        <begin position="301"/>
        <end position="322"/>
    </location>
</feature>
<evidence type="ECO:0000313" key="6">
    <source>
        <dbReference type="Proteomes" id="UP000244855"/>
    </source>
</evidence>
<keyword evidence="6" id="KW-1185">Reference proteome</keyword>
<dbReference type="InterPro" id="IPR020846">
    <property type="entry name" value="MFS_dom"/>
</dbReference>
<feature type="transmembrane region" description="Helical" evidence="3">
    <location>
        <begin position="431"/>
        <end position="451"/>
    </location>
</feature>
<dbReference type="Gene3D" id="1.20.1250.20">
    <property type="entry name" value="MFS general substrate transporter like domains"/>
    <property type="match status" value="1"/>
</dbReference>
<feature type="transmembrane region" description="Helical" evidence="3">
    <location>
        <begin position="141"/>
        <end position="159"/>
    </location>
</feature>
<dbReference type="PROSITE" id="PS50850">
    <property type="entry name" value="MFS"/>
    <property type="match status" value="1"/>
</dbReference>
<dbReference type="GO" id="GO:0022857">
    <property type="term" value="F:transmembrane transporter activity"/>
    <property type="evidence" value="ECO:0007669"/>
    <property type="project" value="InterPro"/>
</dbReference>
<feature type="transmembrane region" description="Helical" evidence="3">
    <location>
        <begin position="366"/>
        <end position="386"/>
    </location>
</feature>
<name>A0A2V1D5G4_9PLEO</name>
<dbReference type="EMBL" id="KZ805598">
    <property type="protein sequence ID" value="PVH93297.1"/>
    <property type="molecule type" value="Genomic_DNA"/>
</dbReference>
<evidence type="ECO:0000256" key="3">
    <source>
        <dbReference type="SAM" id="Phobius"/>
    </source>
</evidence>
<feature type="domain" description="Major facilitator superfamily (MFS) profile" evidence="4">
    <location>
        <begin position="101"/>
        <end position="488"/>
    </location>
</feature>
<dbReference type="PANTHER" id="PTHR11360:SF130">
    <property type="entry name" value="MAJOR FACILITATOR SUPERFAMILY (MFS) PROFILE DOMAIN-CONTAINING PROTEIN-RELATED"/>
    <property type="match status" value="1"/>
</dbReference>
<dbReference type="AlphaFoldDB" id="A0A2V1D5G4"/>
<dbReference type="InterPro" id="IPR050327">
    <property type="entry name" value="Proton-linked_MCT"/>
</dbReference>
<dbReference type="InterPro" id="IPR011701">
    <property type="entry name" value="MFS"/>
</dbReference>
<feature type="transmembrane region" description="Helical" evidence="3">
    <location>
        <begin position="457"/>
        <end position="478"/>
    </location>
</feature>
<reference evidence="5 6" key="1">
    <citation type="journal article" date="2018" name="Sci. Rep.">
        <title>Comparative genomics provides insights into the lifestyle and reveals functional heterogeneity of dark septate endophytic fungi.</title>
        <authorList>
            <person name="Knapp D.G."/>
            <person name="Nemeth J.B."/>
            <person name="Barry K."/>
            <person name="Hainaut M."/>
            <person name="Henrissat B."/>
            <person name="Johnson J."/>
            <person name="Kuo A."/>
            <person name="Lim J.H.P."/>
            <person name="Lipzen A."/>
            <person name="Nolan M."/>
            <person name="Ohm R.A."/>
            <person name="Tamas L."/>
            <person name="Grigoriev I.V."/>
            <person name="Spatafora J.W."/>
            <person name="Nagy L.G."/>
            <person name="Kovacs G.M."/>
        </authorList>
    </citation>
    <scope>NUCLEOTIDE SEQUENCE [LARGE SCALE GENOMIC DNA]</scope>
    <source>
        <strain evidence="5 6">DSE2036</strain>
    </source>
</reference>
<evidence type="ECO:0000256" key="1">
    <source>
        <dbReference type="ARBA" id="ARBA00004141"/>
    </source>
</evidence>